<feature type="domain" description="HMA" evidence="2">
    <location>
        <begin position="31"/>
        <end position="94"/>
    </location>
</feature>
<dbReference type="AlphaFoldDB" id="A0A7J7MPU8"/>
<dbReference type="PROSITE" id="PS50846">
    <property type="entry name" value="HMA_2"/>
    <property type="match status" value="1"/>
</dbReference>
<dbReference type="Gene3D" id="3.30.70.100">
    <property type="match status" value="1"/>
</dbReference>
<dbReference type="OrthoDB" id="1926387at2759"/>
<keyword evidence="4" id="KW-1185">Reference proteome</keyword>
<accession>A0A7J7MPU8</accession>
<organism evidence="3 4">
    <name type="scientific">Kingdonia uniflora</name>
    <dbReference type="NCBI Taxonomy" id="39325"/>
    <lineage>
        <taxon>Eukaryota</taxon>
        <taxon>Viridiplantae</taxon>
        <taxon>Streptophyta</taxon>
        <taxon>Embryophyta</taxon>
        <taxon>Tracheophyta</taxon>
        <taxon>Spermatophyta</taxon>
        <taxon>Magnoliopsida</taxon>
        <taxon>Ranunculales</taxon>
        <taxon>Circaeasteraceae</taxon>
        <taxon>Kingdonia</taxon>
    </lineage>
</organism>
<dbReference type="InterPro" id="IPR036163">
    <property type="entry name" value="HMA_dom_sf"/>
</dbReference>
<dbReference type="GO" id="GO:0046872">
    <property type="term" value="F:metal ion binding"/>
    <property type="evidence" value="ECO:0007669"/>
    <property type="project" value="InterPro"/>
</dbReference>
<dbReference type="Pfam" id="PF00403">
    <property type="entry name" value="HMA"/>
    <property type="match status" value="1"/>
</dbReference>
<sequence>MGEEAKQEKVKGEETKPEEKKDEKAEEPKPPTPVVLFVDLHCVGCARKIERTLMRVRGVEEVGIDMAKNQVTIQGIVDPQSLCLKIQKKTKRRATVLSSPPPPPEGDPTPQFYVHGIGVQTAETNMSTGKVTVTGTMDADGLVEYVKRSTRKQARVVPQPKPKPEPEKSEEKKEGEKSIEEGVKPKGEKKEEKKAPEEEKKEDSKGTEEKGSEENKEETKKVEGEEIMNQDETMKRMMHYYEPLYVIERIPAPQIFSDENPNACCIS</sequence>
<feature type="region of interest" description="Disordered" evidence="1">
    <location>
        <begin position="150"/>
        <end position="230"/>
    </location>
</feature>
<dbReference type="InterPro" id="IPR006121">
    <property type="entry name" value="HMA_dom"/>
</dbReference>
<reference evidence="3 4" key="1">
    <citation type="journal article" date="2020" name="IScience">
        <title>Genome Sequencing of the Endangered Kingdonia uniflora (Circaeasteraceae, Ranunculales) Reveals Potential Mechanisms of Evolutionary Specialization.</title>
        <authorList>
            <person name="Sun Y."/>
            <person name="Deng T."/>
            <person name="Zhang A."/>
            <person name="Moore M.J."/>
            <person name="Landis J.B."/>
            <person name="Lin N."/>
            <person name="Zhang H."/>
            <person name="Zhang X."/>
            <person name="Huang J."/>
            <person name="Zhang X."/>
            <person name="Sun H."/>
            <person name="Wang H."/>
        </authorList>
    </citation>
    <scope>NUCLEOTIDE SEQUENCE [LARGE SCALE GENOMIC DNA]</scope>
    <source>
        <strain evidence="3">TB1705</strain>
        <tissue evidence="3">Leaf</tissue>
    </source>
</reference>
<proteinExistence type="predicted"/>
<gene>
    <name evidence="3" type="ORF">GIB67_033207</name>
</gene>
<evidence type="ECO:0000313" key="3">
    <source>
        <dbReference type="EMBL" id="KAF6156738.1"/>
    </source>
</evidence>
<dbReference type="Proteomes" id="UP000541444">
    <property type="component" value="Unassembled WGS sequence"/>
</dbReference>
<dbReference type="CDD" id="cd00371">
    <property type="entry name" value="HMA"/>
    <property type="match status" value="1"/>
</dbReference>
<evidence type="ECO:0000259" key="2">
    <source>
        <dbReference type="PROSITE" id="PS50846"/>
    </source>
</evidence>
<dbReference type="PANTHER" id="PTHR47066">
    <property type="entry name" value="HEAVY METAL-ASSOCIATED ISOPRENYLATED PLANT PROTEIN 9"/>
    <property type="match status" value="1"/>
</dbReference>
<dbReference type="PANTHER" id="PTHR47066:SF1">
    <property type="entry name" value="HEAVY METAL-ASSOCIATED ISOPRENYLATED PLANT PROTEIN 9"/>
    <property type="match status" value="1"/>
</dbReference>
<dbReference type="InterPro" id="IPR044258">
    <property type="entry name" value="HIPP09-like"/>
</dbReference>
<name>A0A7J7MPU8_9MAGN</name>
<protein>
    <recommendedName>
        <fullName evidence="2">HMA domain-containing protein</fullName>
    </recommendedName>
</protein>
<dbReference type="SUPFAM" id="SSF55008">
    <property type="entry name" value="HMA, heavy metal-associated domain"/>
    <property type="match status" value="1"/>
</dbReference>
<feature type="compositionally biased region" description="Basic and acidic residues" evidence="1">
    <location>
        <begin position="162"/>
        <end position="224"/>
    </location>
</feature>
<feature type="compositionally biased region" description="Basic and acidic residues" evidence="1">
    <location>
        <begin position="1"/>
        <end position="29"/>
    </location>
</feature>
<evidence type="ECO:0000256" key="1">
    <source>
        <dbReference type="SAM" id="MobiDB-lite"/>
    </source>
</evidence>
<evidence type="ECO:0000313" key="4">
    <source>
        <dbReference type="Proteomes" id="UP000541444"/>
    </source>
</evidence>
<dbReference type="EMBL" id="JACGCM010001301">
    <property type="protein sequence ID" value="KAF6156738.1"/>
    <property type="molecule type" value="Genomic_DNA"/>
</dbReference>
<feature type="region of interest" description="Disordered" evidence="1">
    <location>
        <begin position="1"/>
        <end position="32"/>
    </location>
</feature>
<comment type="caution">
    <text evidence="3">The sequence shown here is derived from an EMBL/GenBank/DDBJ whole genome shotgun (WGS) entry which is preliminary data.</text>
</comment>